<gene>
    <name evidence="2" type="ORF">PRLR5076_09180</name>
</gene>
<protein>
    <submittedName>
        <fullName evidence="2">ATPase</fullName>
    </submittedName>
</protein>
<evidence type="ECO:0000313" key="2">
    <source>
        <dbReference type="EMBL" id="GJG58067.1"/>
    </source>
</evidence>
<name>A0A9R1C8Q5_9BACT</name>
<dbReference type="GO" id="GO:0005524">
    <property type="term" value="F:ATP binding"/>
    <property type="evidence" value="ECO:0007669"/>
    <property type="project" value="InterPro"/>
</dbReference>
<comment type="caution">
    <text evidence="2">The sequence shown here is derived from an EMBL/GenBank/DDBJ whole genome shotgun (WGS) entry which is preliminary data.</text>
</comment>
<feature type="domain" description="ATPase" evidence="1">
    <location>
        <begin position="8"/>
        <end position="211"/>
    </location>
</feature>
<sequence>MIEKIIGRKEEIKRLQKYVSDSRSEFIAIYGRRRVGKTFLVRELFEGQMSFRMTGIEGATTQEQLANFCSSLQNFTPSDTKAEDWSEAFRLLERYVDGLPDGPKILFLDELPWIDTQGSNFLRELEHFWNDWASYRNDIKLIGCGSATTWMLDNLINSRGGLHNRVTHEIALAPFTLSETEQYFHSQGFRYERPEIIECYMAVGGVAYYLSLFEKSQSVAQNIDRLCFTRGGELSNEFDRLYKALFKKADSYIEIVTALAKKSKGMTRLELLAETKSVNNGNFTSKLLELEECDFIRSYQPFGKTKKETVYQLIDPFSLFYFKFMEGRKGFMRDYWLKMQSTEEYRSWCGYAFEIVCLNHVEQIVHALGIDGSINTICSWSYRPPKSLPKDADEDLKHGTQIDLLIDRSDNTVNACEMKYSLTEFEIDKSYFNLIERRMRIFKKITRTRKSVVPVFITSQGLYDNMYSRRIPREIKGDDLFVD</sequence>
<dbReference type="InterPro" id="IPR011579">
    <property type="entry name" value="ATPase_dom"/>
</dbReference>
<dbReference type="Gene3D" id="3.40.50.300">
    <property type="entry name" value="P-loop containing nucleotide triphosphate hydrolases"/>
    <property type="match status" value="1"/>
</dbReference>
<evidence type="ECO:0000259" key="1">
    <source>
        <dbReference type="Pfam" id="PF01637"/>
    </source>
</evidence>
<dbReference type="PANTHER" id="PTHR34704:SF1">
    <property type="entry name" value="ATPASE"/>
    <property type="match status" value="1"/>
</dbReference>
<dbReference type="GeneID" id="72468967"/>
<accession>A0A9R1C8Q5</accession>
<dbReference type="Proteomes" id="UP000825483">
    <property type="component" value="Unassembled WGS sequence"/>
</dbReference>
<dbReference type="SUPFAM" id="SSF52540">
    <property type="entry name" value="P-loop containing nucleoside triphosphate hydrolases"/>
    <property type="match status" value="1"/>
</dbReference>
<reference evidence="2" key="1">
    <citation type="journal article" date="2022" name="Int. J. Syst. Evol. Microbiol.">
        <title>Prevotella lacticifex sp. nov., isolated from the rumen of cows.</title>
        <authorList>
            <person name="Shinkai T."/>
            <person name="Ikeyama N."/>
            <person name="Kumagai M."/>
            <person name="Ohmori H."/>
            <person name="Sakamoto M."/>
            <person name="Ohkuma M."/>
            <person name="Mitsumori M."/>
        </authorList>
    </citation>
    <scope>NUCLEOTIDE SEQUENCE</scope>
    <source>
        <strain evidence="2">R5076</strain>
    </source>
</reference>
<evidence type="ECO:0000313" key="3">
    <source>
        <dbReference type="Proteomes" id="UP000825483"/>
    </source>
</evidence>
<dbReference type="PANTHER" id="PTHR34704">
    <property type="entry name" value="ATPASE"/>
    <property type="match status" value="1"/>
</dbReference>
<organism evidence="2 3">
    <name type="scientific">Prevotella lacticifex</name>
    <dbReference type="NCBI Taxonomy" id="2854755"/>
    <lineage>
        <taxon>Bacteria</taxon>
        <taxon>Pseudomonadati</taxon>
        <taxon>Bacteroidota</taxon>
        <taxon>Bacteroidia</taxon>
        <taxon>Bacteroidales</taxon>
        <taxon>Prevotellaceae</taxon>
        <taxon>Prevotella</taxon>
    </lineage>
</organism>
<dbReference type="EMBL" id="BPUB01000001">
    <property type="protein sequence ID" value="GJG58067.1"/>
    <property type="molecule type" value="Genomic_DNA"/>
</dbReference>
<keyword evidence="3" id="KW-1185">Reference proteome</keyword>
<dbReference type="InterPro" id="IPR027417">
    <property type="entry name" value="P-loop_NTPase"/>
</dbReference>
<proteinExistence type="predicted"/>
<dbReference type="AlphaFoldDB" id="A0A9R1C8Q5"/>
<dbReference type="Pfam" id="PF01637">
    <property type="entry name" value="ATPase_2"/>
    <property type="match status" value="1"/>
</dbReference>
<dbReference type="RefSeq" id="WP_223927193.1">
    <property type="nucleotide sequence ID" value="NZ_BPTU01000005.1"/>
</dbReference>